<evidence type="ECO:0000256" key="2">
    <source>
        <dbReference type="ARBA" id="ARBA00022729"/>
    </source>
</evidence>
<proteinExistence type="predicted"/>
<evidence type="ECO:0000313" key="4">
    <source>
        <dbReference type="EMBL" id="KAJ8983100.1"/>
    </source>
</evidence>
<dbReference type="InterPro" id="IPR032675">
    <property type="entry name" value="LRR_dom_sf"/>
</dbReference>
<comment type="caution">
    <text evidence="4">The sequence shown here is derived from an EMBL/GenBank/DDBJ whole genome shotgun (WGS) entry which is preliminary data.</text>
</comment>
<dbReference type="SMART" id="SM00369">
    <property type="entry name" value="LRR_TYP"/>
    <property type="match status" value="3"/>
</dbReference>
<evidence type="ECO:0000313" key="5">
    <source>
        <dbReference type="Proteomes" id="UP001162164"/>
    </source>
</evidence>
<dbReference type="Pfam" id="PF13855">
    <property type="entry name" value="LRR_8"/>
    <property type="match status" value="1"/>
</dbReference>
<dbReference type="InterPro" id="IPR050328">
    <property type="entry name" value="Dev_Immune_Receptor"/>
</dbReference>
<dbReference type="EMBL" id="JAPWTJ010000094">
    <property type="protein sequence ID" value="KAJ8983100.1"/>
    <property type="molecule type" value="Genomic_DNA"/>
</dbReference>
<dbReference type="Gene3D" id="3.80.10.10">
    <property type="entry name" value="Ribonuclease Inhibitor"/>
    <property type="match status" value="1"/>
</dbReference>
<dbReference type="PROSITE" id="PS51450">
    <property type="entry name" value="LRR"/>
    <property type="match status" value="1"/>
</dbReference>
<dbReference type="InterPro" id="IPR003591">
    <property type="entry name" value="Leu-rich_rpt_typical-subtyp"/>
</dbReference>
<dbReference type="PANTHER" id="PTHR24373:SF275">
    <property type="entry name" value="TIR DOMAIN-CONTAINING PROTEIN"/>
    <property type="match status" value="1"/>
</dbReference>
<dbReference type="PANTHER" id="PTHR24373">
    <property type="entry name" value="SLIT RELATED LEUCINE-RICH REPEAT NEURONAL PROTEIN"/>
    <property type="match status" value="1"/>
</dbReference>
<keyword evidence="3" id="KW-0677">Repeat</keyword>
<evidence type="ECO:0000256" key="1">
    <source>
        <dbReference type="ARBA" id="ARBA00022614"/>
    </source>
</evidence>
<keyword evidence="2" id="KW-0732">Signal</keyword>
<organism evidence="4 5">
    <name type="scientific">Molorchus minor</name>
    <dbReference type="NCBI Taxonomy" id="1323400"/>
    <lineage>
        <taxon>Eukaryota</taxon>
        <taxon>Metazoa</taxon>
        <taxon>Ecdysozoa</taxon>
        <taxon>Arthropoda</taxon>
        <taxon>Hexapoda</taxon>
        <taxon>Insecta</taxon>
        <taxon>Pterygota</taxon>
        <taxon>Neoptera</taxon>
        <taxon>Endopterygota</taxon>
        <taxon>Coleoptera</taxon>
        <taxon>Polyphaga</taxon>
        <taxon>Cucujiformia</taxon>
        <taxon>Chrysomeloidea</taxon>
        <taxon>Cerambycidae</taxon>
        <taxon>Lamiinae</taxon>
        <taxon>Monochamini</taxon>
        <taxon>Molorchus</taxon>
    </lineage>
</organism>
<dbReference type="SUPFAM" id="SSF52058">
    <property type="entry name" value="L domain-like"/>
    <property type="match status" value="1"/>
</dbReference>
<evidence type="ECO:0000256" key="3">
    <source>
        <dbReference type="ARBA" id="ARBA00022737"/>
    </source>
</evidence>
<name>A0ABQ9JYN3_9CUCU</name>
<gene>
    <name evidence="4" type="ORF">NQ317_001843</name>
</gene>
<sequence length="244" mass="27303">MVMAGYVPPGPLYRCPKEKLLLHPCTCDVESDEGISVSCNNTNLASMSIGLNNLATFKLPVEELLIYKCHIGRLYGSLLYKLKGNNMTTLDRNAFGKLPVVFELNLANNNLRNINTRAFEGLLQVLVLNLTNNNLTHIPNGAFQGLVALQTLDLSHNKIAKLDNKTHGLLDDCLSLERVRFWVSQFSFVFDRSVSTLADFLNMLYNYSHDHVRSTALCAGCPKIDVSALYLENEKWYNKTVCGV</sequence>
<keyword evidence="1" id="KW-0433">Leucine-rich repeat</keyword>
<dbReference type="Proteomes" id="UP001162164">
    <property type="component" value="Unassembled WGS sequence"/>
</dbReference>
<protein>
    <submittedName>
        <fullName evidence="4">Uncharacterized protein</fullName>
    </submittedName>
</protein>
<accession>A0ABQ9JYN3</accession>
<reference evidence="4" key="1">
    <citation type="journal article" date="2023" name="Insect Mol. Biol.">
        <title>Genome sequencing provides insights into the evolution of gene families encoding plant cell wall-degrading enzymes in longhorned beetles.</title>
        <authorList>
            <person name="Shin N.R."/>
            <person name="Okamura Y."/>
            <person name="Kirsch R."/>
            <person name="Pauchet Y."/>
        </authorList>
    </citation>
    <scope>NUCLEOTIDE SEQUENCE</scope>
    <source>
        <strain evidence="4">MMC_N1</strain>
    </source>
</reference>
<keyword evidence="5" id="KW-1185">Reference proteome</keyword>
<dbReference type="InterPro" id="IPR001611">
    <property type="entry name" value="Leu-rich_rpt"/>
</dbReference>